<keyword evidence="1" id="KW-0472">Membrane</keyword>
<dbReference type="Proteomes" id="UP000280819">
    <property type="component" value="Unassembled WGS sequence"/>
</dbReference>
<protein>
    <submittedName>
        <fullName evidence="2">Holin</fullName>
    </submittedName>
</protein>
<gene>
    <name evidence="2" type="ORF">EII34_15145</name>
</gene>
<keyword evidence="1" id="KW-1133">Transmembrane helix</keyword>
<comment type="caution">
    <text evidence="2">The sequence shown here is derived from an EMBL/GenBank/DDBJ whole genome shotgun (WGS) entry which is preliminary data.</text>
</comment>
<sequence length="78" mass="7870">MIWTRAFWMGATERAVKTVAQALVAVVGVAGIGILDVNWGSALSVAAAAGLASLLTSIGSADFVAGHQPEPLPEHGDA</sequence>
<proteinExistence type="predicted"/>
<feature type="transmembrane region" description="Helical" evidence="1">
    <location>
        <begin position="15"/>
        <end position="35"/>
    </location>
</feature>
<dbReference type="AlphaFoldDB" id="A0A3P1T1J5"/>
<accession>A0A3P1T1J5</accession>
<dbReference type="InterPro" id="IPR020109">
    <property type="entry name" value="Holin_r1t"/>
</dbReference>
<evidence type="ECO:0000313" key="3">
    <source>
        <dbReference type="Proteomes" id="UP000280819"/>
    </source>
</evidence>
<name>A0A3P1T1J5_9ACTN</name>
<evidence type="ECO:0000256" key="1">
    <source>
        <dbReference type="SAM" id="Phobius"/>
    </source>
</evidence>
<dbReference type="EMBL" id="RQZG01000025">
    <property type="protein sequence ID" value="RRD03239.1"/>
    <property type="molecule type" value="Genomic_DNA"/>
</dbReference>
<dbReference type="RefSeq" id="WP_124846007.1">
    <property type="nucleotide sequence ID" value="NZ_RQZG01000025.1"/>
</dbReference>
<organism evidence="2 3">
    <name type="scientific">Arachnia propionica</name>
    <dbReference type="NCBI Taxonomy" id="1750"/>
    <lineage>
        <taxon>Bacteria</taxon>
        <taxon>Bacillati</taxon>
        <taxon>Actinomycetota</taxon>
        <taxon>Actinomycetes</taxon>
        <taxon>Propionibacteriales</taxon>
        <taxon>Propionibacteriaceae</taxon>
        <taxon>Arachnia</taxon>
    </lineage>
</organism>
<keyword evidence="1" id="KW-0812">Transmembrane</keyword>
<dbReference type="Pfam" id="PF16945">
    <property type="entry name" value="Phage_r1t_holin"/>
    <property type="match status" value="1"/>
</dbReference>
<reference evidence="2 3" key="1">
    <citation type="submission" date="2018-11" db="EMBL/GenBank/DDBJ databases">
        <title>Genomes From Bacteria Associated with the Canine Oral Cavity: a Test Case for Automated Genome-Based Taxonomic Assignment.</title>
        <authorList>
            <person name="Coil D.A."/>
            <person name="Jospin G."/>
            <person name="Darling A.E."/>
            <person name="Wallis C."/>
            <person name="Davis I.J."/>
            <person name="Harris S."/>
            <person name="Eisen J.A."/>
            <person name="Holcombe L.J."/>
            <person name="O'Flynn C."/>
        </authorList>
    </citation>
    <scope>NUCLEOTIDE SEQUENCE [LARGE SCALE GENOMIC DNA]</scope>
    <source>
        <strain evidence="2 3">OH887_COT-365</strain>
    </source>
</reference>
<evidence type="ECO:0000313" key="2">
    <source>
        <dbReference type="EMBL" id="RRD03239.1"/>
    </source>
</evidence>